<evidence type="ECO:0000313" key="2">
    <source>
        <dbReference type="EMBL" id="CAL8124869.1"/>
    </source>
</evidence>
<proteinExistence type="predicted"/>
<organism evidence="2 3">
    <name type="scientific">Orchesella dallaii</name>
    <dbReference type="NCBI Taxonomy" id="48710"/>
    <lineage>
        <taxon>Eukaryota</taxon>
        <taxon>Metazoa</taxon>
        <taxon>Ecdysozoa</taxon>
        <taxon>Arthropoda</taxon>
        <taxon>Hexapoda</taxon>
        <taxon>Collembola</taxon>
        <taxon>Entomobryomorpha</taxon>
        <taxon>Entomobryoidea</taxon>
        <taxon>Orchesellidae</taxon>
        <taxon>Orchesellinae</taxon>
        <taxon>Orchesella</taxon>
    </lineage>
</organism>
<dbReference type="PROSITE" id="PS50836">
    <property type="entry name" value="DOMON"/>
    <property type="match status" value="1"/>
</dbReference>
<dbReference type="SMART" id="SM00664">
    <property type="entry name" value="DoH"/>
    <property type="match status" value="1"/>
</dbReference>
<dbReference type="InterPro" id="IPR045266">
    <property type="entry name" value="DOH_DOMON"/>
</dbReference>
<dbReference type="InterPro" id="IPR028460">
    <property type="entry name" value="Tbh/DBH"/>
</dbReference>
<feature type="domain" description="DOMON" evidence="1">
    <location>
        <begin position="19"/>
        <end position="136"/>
    </location>
</feature>
<comment type="caution">
    <text evidence="2">The sequence shown here is derived from an EMBL/GenBank/DDBJ whole genome shotgun (WGS) entry which is preliminary data.</text>
</comment>
<gene>
    <name evidence="2" type="ORF">ODALV1_LOCUS20793</name>
</gene>
<dbReference type="Pfam" id="PF03351">
    <property type="entry name" value="DOMON"/>
    <property type="match status" value="1"/>
</dbReference>
<evidence type="ECO:0000313" key="3">
    <source>
        <dbReference type="Proteomes" id="UP001642540"/>
    </source>
</evidence>
<dbReference type="EMBL" id="CAXLJM020000068">
    <property type="protein sequence ID" value="CAL8124869.1"/>
    <property type="molecule type" value="Genomic_DNA"/>
</dbReference>
<protein>
    <recommendedName>
        <fullName evidence="1">DOMON domain-containing protein</fullName>
    </recommendedName>
</protein>
<dbReference type="InterPro" id="IPR000945">
    <property type="entry name" value="DBH-like"/>
</dbReference>
<dbReference type="SUPFAM" id="SSF49344">
    <property type="entry name" value="CBD9-like"/>
    <property type="match status" value="1"/>
</dbReference>
<dbReference type="Gene3D" id="2.60.40.1210">
    <property type="entry name" value="Cellobiose dehydrogenase, cytochrome domain"/>
    <property type="match status" value="1"/>
</dbReference>
<dbReference type="PANTHER" id="PTHR10157">
    <property type="entry name" value="DOPAMINE BETA HYDROXYLASE RELATED"/>
    <property type="match status" value="1"/>
</dbReference>
<dbReference type="InterPro" id="IPR005018">
    <property type="entry name" value="DOMON_domain"/>
</dbReference>
<keyword evidence="3" id="KW-1185">Reference proteome</keyword>
<sequence length="216" mass="24799">MMIQDDNPYRHKAILDPSGKYQLEWLVKWNEKRVIFNVTVATNGYVGFGLSRKGKMTGADLIVGGVGKDGKPYFTDRHAIGNQLPKLDPSQDWTLHEAWEKGAQTFLSFSRPFETCDGDHDLPITDDVMTIIWAYSENDDELQYHFQNRGGYNVYLLDPDLAPREMNNLRRNNGEEGSTRVFNVTGSITLNEEDFMYWCSYHKVPTRTKQHIIGVS</sequence>
<dbReference type="PANTHER" id="PTHR10157:SF23">
    <property type="entry name" value="MOXD1 HOMOLOG 1"/>
    <property type="match status" value="1"/>
</dbReference>
<dbReference type="Proteomes" id="UP001642540">
    <property type="component" value="Unassembled WGS sequence"/>
</dbReference>
<dbReference type="CDD" id="cd09631">
    <property type="entry name" value="DOMON_DOH"/>
    <property type="match status" value="1"/>
</dbReference>
<name>A0ABP1RB82_9HEXA</name>
<evidence type="ECO:0000259" key="1">
    <source>
        <dbReference type="PROSITE" id="PS50836"/>
    </source>
</evidence>
<reference evidence="2 3" key="1">
    <citation type="submission" date="2024-08" db="EMBL/GenBank/DDBJ databases">
        <authorList>
            <person name="Cucini C."/>
            <person name="Frati F."/>
        </authorList>
    </citation>
    <scope>NUCLEOTIDE SEQUENCE [LARGE SCALE GENOMIC DNA]</scope>
</reference>
<dbReference type="PRINTS" id="PR00767">
    <property type="entry name" value="DBMONOXGNASE"/>
</dbReference>
<accession>A0ABP1RB82</accession>